<feature type="transmembrane region" description="Helical" evidence="7">
    <location>
        <begin position="346"/>
        <end position="366"/>
    </location>
</feature>
<keyword evidence="4" id="KW-0325">Glycoprotein</keyword>
<comment type="subcellular location">
    <subcellularLocation>
        <location evidence="1">Membrane</location>
        <topology evidence="1">Multi-pass membrane protein</topology>
    </subcellularLocation>
</comment>
<proteinExistence type="predicted"/>
<feature type="transmembrane region" description="Helical" evidence="7">
    <location>
        <begin position="424"/>
        <end position="449"/>
    </location>
</feature>
<organism evidence="8 9">
    <name type="scientific">Gambusia affinis</name>
    <name type="common">Western mosquitofish</name>
    <name type="synonym">Heterandria affinis</name>
    <dbReference type="NCBI Taxonomy" id="33528"/>
    <lineage>
        <taxon>Eukaryota</taxon>
        <taxon>Metazoa</taxon>
        <taxon>Chordata</taxon>
        <taxon>Craniata</taxon>
        <taxon>Vertebrata</taxon>
        <taxon>Euteleostomi</taxon>
        <taxon>Actinopterygii</taxon>
        <taxon>Neopterygii</taxon>
        <taxon>Teleostei</taxon>
        <taxon>Neoteleostei</taxon>
        <taxon>Acanthomorphata</taxon>
        <taxon>Ovalentaria</taxon>
        <taxon>Atherinomorphae</taxon>
        <taxon>Cyprinodontiformes</taxon>
        <taxon>Poeciliidae</taxon>
        <taxon>Poeciliinae</taxon>
        <taxon>Gambusia</taxon>
    </lineage>
</organism>
<feature type="transmembrane region" description="Helical" evidence="7">
    <location>
        <begin position="149"/>
        <end position="173"/>
    </location>
</feature>
<feature type="transmembrane region" description="Helical" evidence="7">
    <location>
        <begin position="1011"/>
        <end position="1033"/>
    </location>
</feature>
<feature type="transmembrane region" description="Helical" evidence="7">
    <location>
        <begin position="856"/>
        <end position="882"/>
    </location>
</feature>
<evidence type="ECO:0000256" key="4">
    <source>
        <dbReference type="ARBA" id="ARBA00023180"/>
    </source>
</evidence>
<accession>A0A315W8E1</accession>
<dbReference type="GO" id="GO:0035025">
    <property type="term" value="P:positive regulation of Rho protein signal transduction"/>
    <property type="evidence" value="ECO:0007669"/>
    <property type="project" value="TreeGrafter"/>
</dbReference>
<dbReference type="Proteomes" id="UP000250572">
    <property type="component" value="Unassembled WGS sequence"/>
</dbReference>
<feature type="transmembrane region" description="Helical" evidence="7">
    <location>
        <begin position="662"/>
        <end position="682"/>
    </location>
</feature>
<reference evidence="8 9" key="1">
    <citation type="journal article" date="2018" name="G3 (Bethesda)">
        <title>A High-Quality Reference Genome for the Invasive Mosquitofish Gambusia affinis Using a Chicago Library.</title>
        <authorList>
            <person name="Hoffberg S.L."/>
            <person name="Troendle N.J."/>
            <person name="Glenn T.C."/>
            <person name="Mahmud O."/>
            <person name="Louha S."/>
            <person name="Chalopin D."/>
            <person name="Bennetzen J.L."/>
            <person name="Mauricio R."/>
        </authorList>
    </citation>
    <scope>NUCLEOTIDE SEQUENCE [LARGE SCALE GENOMIC DNA]</scope>
    <source>
        <strain evidence="8">NE01/NJP1002.9</strain>
        <tissue evidence="8">Muscle</tissue>
    </source>
</reference>
<feature type="compositionally biased region" description="Basic and acidic residues" evidence="6">
    <location>
        <begin position="27"/>
        <end position="42"/>
    </location>
</feature>
<evidence type="ECO:0000313" key="9">
    <source>
        <dbReference type="Proteomes" id="UP000250572"/>
    </source>
</evidence>
<feature type="transmembrane region" description="Helical" evidence="7">
    <location>
        <begin position="630"/>
        <end position="650"/>
    </location>
</feature>
<evidence type="ECO:0008006" key="10">
    <source>
        <dbReference type="Google" id="ProtNLM"/>
    </source>
</evidence>
<dbReference type="PANTHER" id="PTHR24232">
    <property type="entry name" value="G-PROTEIN COUPLED RECEPTOR"/>
    <property type="match status" value="1"/>
</dbReference>
<name>A0A315W8E1_GAMAF</name>
<feature type="transmembrane region" description="Helical" evidence="7">
    <location>
        <begin position="551"/>
        <end position="570"/>
    </location>
</feature>
<feature type="transmembrane region" description="Helical" evidence="7">
    <location>
        <begin position="928"/>
        <end position="954"/>
    </location>
</feature>
<evidence type="ECO:0000256" key="2">
    <source>
        <dbReference type="ARBA" id="ARBA00023040"/>
    </source>
</evidence>
<feature type="transmembrane region" description="Helical" evidence="7">
    <location>
        <begin position="227"/>
        <end position="251"/>
    </location>
</feature>
<feature type="transmembrane region" description="Helical" evidence="7">
    <location>
        <begin position="378"/>
        <end position="403"/>
    </location>
</feature>
<comment type="caution">
    <text evidence="8">The sequence shown here is derived from an EMBL/GenBank/DDBJ whole genome shotgun (WGS) entry which is preliminary data.</text>
</comment>
<feature type="transmembrane region" description="Helical" evidence="7">
    <location>
        <begin position="783"/>
        <end position="808"/>
    </location>
</feature>
<sequence>MEGEQVGVAPEGALLPPSPDAQVENGGAERKEEDDLDHKVPQNDEITSGELDATDGAGGIEHISCKQAEKLGSSEDDEGRSLSSSQVKASQNHSILEISSSHWVWTERPPGKTNISSSKAAPHSSVSMLVNSSSLADNPVYSCPHSNNIFISVAMMAAKCFLILPLCLFILYLGFQRWRQQRSFKTASHSDIFTYNLSLIELFWAPGCLLYLCGMHRNNLTISITAMYLYFGYTVLHIILLLPLSTLVLCWGYQQRKQQRSSASVMSHFDYYTYMMAATELVGIFGAALHIVSTVLRNMELMFWGIVIFSFSWGVQMILPVMICLDRYQAVVFPITYVRLRQRAGLRIRNISTAVILLLCTANMLLVKAQMTHSQISIVQACASMLCVVTVCFCSVSVLCVLIQPAPGAGGVDRAQVDPLKRKAFNVIVIIMGVLLFKFAGNLSCLIVSSLPQTADSLQCVIRASQMVFNLPSSLPLTSSNDSGSQLQPLNSSDLQHGCSFSAAATYMSLAYHCVYVVLVFPLSVIVLCLGFKRWKQQRSTSKFMGHSDFFTYNMAVVELIGVLGAVVGICSKVMNLSGIEIVGIYISSFPWNAQMFLPMLICVERYLAVVRPITYLKLRQAMGTRIRNLITALIWQQCSVGTGGVALFTKYTQLNFLPFSIMGFCLIAVIFCSLSILCVLIRRPPGNKVQDRMQTDKAKRRAFKIILIIMGVLIIRFGGNMISCAVMGLPTTSHEVWCIATILGSWSNLPSSMLKDLKTKMSINASGGYPNLMYDCGSHKSAALFSTVFMISRSLCVVPVSIVVLWLGFRRRRSTKPSHSDLFTYNFAALQLIFGLAAILYLSGCYTHITNVLIWGVYAASMAFPGEIVLHILTCVDRYLAVVHPVTYRGLTQSTGIRIRNISIVCTWLISSGWVGLVAAFQPDVPYAAYFSFFAVSIISISFCSVSVLYVLIDPGPGKTGRRKGKADKAKKKAFQTIMAILGALLVYFVASIVALAVKNLNLLRDANSCLILTSAQWFGIPCNVALLLLFLRKAKKL</sequence>
<evidence type="ECO:0000256" key="7">
    <source>
        <dbReference type="SAM" id="Phobius"/>
    </source>
</evidence>
<feature type="transmembrane region" description="Helical" evidence="7">
    <location>
        <begin position="903"/>
        <end position="922"/>
    </location>
</feature>
<gene>
    <name evidence="8" type="ORF">CCH79_00018282</name>
</gene>
<keyword evidence="3" id="KW-0675">Receptor</keyword>
<keyword evidence="2" id="KW-0297">G-protein coupled receptor</keyword>
<dbReference type="Gene3D" id="1.20.1070.10">
    <property type="entry name" value="Rhodopsin 7-helix transmembrane proteins"/>
    <property type="match status" value="2"/>
</dbReference>
<feature type="transmembrane region" description="Helical" evidence="7">
    <location>
        <begin position="193"/>
        <end position="212"/>
    </location>
</feature>
<dbReference type="SUPFAM" id="SSF81321">
    <property type="entry name" value="Family A G protein-coupled receptor-like"/>
    <property type="match status" value="2"/>
</dbReference>
<keyword evidence="5" id="KW-0807">Transducer</keyword>
<feature type="transmembrane region" description="Helical" evidence="7">
    <location>
        <begin position="302"/>
        <end position="325"/>
    </location>
</feature>
<evidence type="ECO:0000256" key="3">
    <source>
        <dbReference type="ARBA" id="ARBA00023170"/>
    </source>
</evidence>
<dbReference type="GO" id="GO:0070915">
    <property type="term" value="F:lysophosphatidic acid receptor activity"/>
    <property type="evidence" value="ECO:0007669"/>
    <property type="project" value="TreeGrafter"/>
</dbReference>
<feature type="transmembrane region" description="Helical" evidence="7">
    <location>
        <begin position="510"/>
        <end position="530"/>
    </location>
</feature>
<keyword evidence="7" id="KW-0812">Transmembrane</keyword>
<dbReference type="GO" id="GO:0007200">
    <property type="term" value="P:phospholipase C-activating G protein-coupled receptor signaling pathway"/>
    <property type="evidence" value="ECO:0007669"/>
    <property type="project" value="TreeGrafter"/>
</dbReference>
<keyword evidence="7" id="KW-1133">Transmembrane helix</keyword>
<feature type="transmembrane region" description="Helical" evidence="7">
    <location>
        <begin position="703"/>
        <end position="720"/>
    </location>
</feature>
<feature type="region of interest" description="Disordered" evidence="6">
    <location>
        <begin position="1"/>
        <end position="58"/>
    </location>
</feature>
<dbReference type="GO" id="GO:0005886">
    <property type="term" value="C:plasma membrane"/>
    <property type="evidence" value="ECO:0007669"/>
    <property type="project" value="TreeGrafter"/>
</dbReference>
<evidence type="ECO:0000256" key="6">
    <source>
        <dbReference type="SAM" id="MobiDB-lite"/>
    </source>
</evidence>
<feature type="transmembrane region" description="Helical" evidence="7">
    <location>
        <begin position="271"/>
        <end position="296"/>
    </location>
</feature>
<dbReference type="AlphaFoldDB" id="A0A315W8E1"/>
<feature type="transmembrane region" description="Helical" evidence="7">
    <location>
        <begin position="975"/>
        <end position="999"/>
    </location>
</feature>
<feature type="transmembrane region" description="Helical" evidence="7">
    <location>
        <begin position="828"/>
        <end position="850"/>
    </location>
</feature>
<evidence type="ECO:0000256" key="1">
    <source>
        <dbReference type="ARBA" id="ARBA00004141"/>
    </source>
</evidence>
<keyword evidence="7" id="KW-0472">Membrane</keyword>
<evidence type="ECO:0000313" key="8">
    <source>
        <dbReference type="EMBL" id="PWA28118.1"/>
    </source>
</evidence>
<dbReference type="PANTHER" id="PTHR24232:SF41">
    <property type="entry name" value="LYSOPHOSPHATIDIC ACID RECEPTOR 4"/>
    <property type="match status" value="1"/>
</dbReference>
<protein>
    <recommendedName>
        <fullName evidence="10">G-protein coupled receptors family 1 profile domain-containing protein</fullName>
    </recommendedName>
</protein>
<evidence type="ECO:0000256" key="5">
    <source>
        <dbReference type="ARBA" id="ARBA00023224"/>
    </source>
</evidence>
<dbReference type="EMBL" id="NHOQ01000945">
    <property type="protein sequence ID" value="PWA28118.1"/>
    <property type="molecule type" value="Genomic_DNA"/>
</dbReference>
<keyword evidence="9" id="KW-1185">Reference proteome</keyword>
<feature type="transmembrane region" description="Helical" evidence="7">
    <location>
        <begin position="590"/>
        <end position="609"/>
    </location>
</feature>